<keyword evidence="8" id="KW-1185">Reference proteome</keyword>
<comment type="subcellular location">
    <subcellularLocation>
        <location evidence="1">Membrane</location>
        <topology evidence="1">Multi-pass membrane protein</topology>
    </subcellularLocation>
</comment>
<feature type="transmembrane region" description="Helical" evidence="6">
    <location>
        <begin position="12"/>
        <end position="32"/>
    </location>
</feature>
<feature type="transmembrane region" description="Helical" evidence="6">
    <location>
        <begin position="123"/>
        <end position="144"/>
    </location>
</feature>
<evidence type="ECO:0000313" key="7">
    <source>
        <dbReference type="EMBL" id="MEA5390414.1"/>
    </source>
</evidence>
<dbReference type="Pfam" id="PF03073">
    <property type="entry name" value="TspO_MBR"/>
    <property type="match status" value="1"/>
</dbReference>
<comment type="similarity">
    <text evidence="2">Belongs to the TspO/BZRP family.</text>
</comment>
<dbReference type="EMBL" id="JAYGHX010000002">
    <property type="protein sequence ID" value="MEA5390414.1"/>
    <property type="molecule type" value="Genomic_DNA"/>
</dbReference>
<keyword evidence="4 6" id="KW-1133">Transmembrane helix</keyword>
<dbReference type="InterPro" id="IPR038330">
    <property type="entry name" value="TspO/MBR-related_sf"/>
</dbReference>
<protein>
    <submittedName>
        <fullName evidence="7">TspO/MBR family protein</fullName>
    </submittedName>
</protein>
<evidence type="ECO:0000256" key="5">
    <source>
        <dbReference type="ARBA" id="ARBA00023136"/>
    </source>
</evidence>
<evidence type="ECO:0000256" key="6">
    <source>
        <dbReference type="SAM" id="Phobius"/>
    </source>
</evidence>
<reference evidence="7 8" key="1">
    <citation type="submission" date="2023-12" db="EMBL/GenBank/DDBJ databases">
        <title>Baltic Sea Cyanobacteria.</title>
        <authorList>
            <person name="Delbaje E."/>
            <person name="Fewer D.P."/>
            <person name="Shishido T.K."/>
        </authorList>
    </citation>
    <scope>NUCLEOTIDE SEQUENCE [LARGE SCALE GENOMIC DNA]</scope>
    <source>
        <strain evidence="7 8">UHCC 0139</strain>
    </source>
</reference>
<accession>A0ABU5RRQ0</accession>
<gene>
    <name evidence="7" type="ORF">VB738_03970</name>
</gene>
<keyword evidence="5 6" id="KW-0472">Membrane</keyword>
<evidence type="ECO:0000256" key="4">
    <source>
        <dbReference type="ARBA" id="ARBA00022989"/>
    </source>
</evidence>
<comment type="caution">
    <text evidence="7">The sequence shown here is derived from an EMBL/GenBank/DDBJ whole genome shotgun (WGS) entry which is preliminary data.</text>
</comment>
<feature type="transmembrane region" description="Helical" evidence="6">
    <location>
        <begin position="52"/>
        <end position="73"/>
    </location>
</feature>
<feature type="transmembrane region" description="Helical" evidence="6">
    <location>
        <begin position="94"/>
        <end position="117"/>
    </location>
</feature>
<evidence type="ECO:0000256" key="3">
    <source>
        <dbReference type="ARBA" id="ARBA00022692"/>
    </source>
</evidence>
<feature type="transmembrane region" description="Helical" evidence="6">
    <location>
        <begin position="156"/>
        <end position="174"/>
    </location>
</feature>
<evidence type="ECO:0000256" key="1">
    <source>
        <dbReference type="ARBA" id="ARBA00004141"/>
    </source>
</evidence>
<organism evidence="7 8">
    <name type="scientific">Cyanobium gracile UHCC 0139</name>
    <dbReference type="NCBI Taxonomy" id="3110308"/>
    <lineage>
        <taxon>Bacteria</taxon>
        <taxon>Bacillati</taxon>
        <taxon>Cyanobacteriota</taxon>
        <taxon>Cyanophyceae</taxon>
        <taxon>Synechococcales</taxon>
        <taxon>Prochlorococcaceae</taxon>
        <taxon>Cyanobium</taxon>
    </lineage>
</organism>
<proteinExistence type="inferred from homology"/>
<dbReference type="RefSeq" id="WP_323304519.1">
    <property type="nucleotide sequence ID" value="NZ_JAYGHX010000002.1"/>
</dbReference>
<evidence type="ECO:0000313" key="8">
    <source>
        <dbReference type="Proteomes" id="UP001304461"/>
    </source>
</evidence>
<sequence>MSATAPARRFRWWHGAAILVAANAVSFWPAGVLGDAAFYTAFRLPPYAPPDWLFAPLWLVLNITSLVALARVANLEVANAAGGLQPDAAGRRRALVLVSEGVGWLLFAVFTTFFFWLHSPVLAALDTLAGLVVAVVSVAAAAALDRPAAGLIGLRLLWLLLASAVAVSVALHNVDPFLVAAPAPGVEALQ</sequence>
<dbReference type="Gene3D" id="1.20.1260.100">
    <property type="entry name" value="TspO/MBR protein"/>
    <property type="match status" value="1"/>
</dbReference>
<keyword evidence="3 6" id="KW-0812">Transmembrane</keyword>
<evidence type="ECO:0000256" key="2">
    <source>
        <dbReference type="ARBA" id="ARBA00007524"/>
    </source>
</evidence>
<name>A0ABU5RRQ0_9CYAN</name>
<dbReference type="Proteomes" id="UP001304461">
    <property type="component" value="Unassembled WGS sequence"/>
</dbReference>
<dbReference type="InterPro" id="IPR004307">
    <property type="entry name" value="TspO_MBR"/>
</dbReference>